<evidence type="ECO:0000259" key="2">
    <source>
        <dbReference type="PROSITE" id="PS50235"/>
    </source>
</evidence>
<proteinExistence type="predicted"/>
<dbReference type="OrthoDB" id="292964at2759"/>
<protein>
    <recommendedName>
        <fullName evidence="2">USP domain-containing protein</fullName>
    </recommendedName>
</protein>
<dbReference type="InterPro" id="IPR018200">
    <property type="entry name" value="USP_CS"/>
</dbReference>
<dbReference type="GO" id="GO:0016579">
    <property type="term" value="P:protein deubiquitination"/>
    <property type="evidence" value="ECO:0007669"/>
    <property type="project" value="InterPro"/>
</dbReference>
<dbReference type="VEuPathDB" id="GiardiaDB:GLP15_2596"/>
<feature type="domain" description="USP" evidence="2">
    <location>
        <begin position="135"/>
        <end position="482"/>
    </location>
</feature>
<dbReference type="Pfam" id="PF00443">
    <property type="entry name" value="UCH"/>
    <property type="match status" value="1"/>
</dbReference>
<dbReference type="InterPro" id="IPR038765">
    <property type="entry name" value="Papain-like_cys_pep_sf"/>
</dbReference>
<dbReference type="SUPFAM" id="SSF54001">
    <property type="entry name" value="Cysteine proteinases"/>
    <property type="match status" value="1"/>
</dbReference>
<dbReference type="PROSITE" id="PS00973">
    <property type="entry name" value="USP_2"/>
    <property type="match status" value="1"/>
</dbReference>
<dbReference type="PROSITE" id="PS00972">
    <property type="entry name" value="USP_1"/>
    <property type="match status" value="1"/>
</dbReference>
<dbReference type="InterPro" id="IPR050164">
    <property type="entry name" value="Peptidase_C19"/>
</dbReference>
<dbReference type="Gene3D" id="3.90.70.10">
    <property type="entry name" value="Cysteine proteinases"/>
    <property type="match status" value="1"/>
</dbReference>
<dbReference type="PROSITE" id="PS50235">
    <property type="entry name" value="USP_3"/>
    <property type="match status" value="1"/>
</dbReference>
<comment type="caution">
    <text evidence="3">The sequence shown here is derived from an EMBL/GenBank/DDBJ whole genome shotgun (WGS) entry which is preliminary data.</text>
</comment>
<gene>
    <name evidence="3" type="ORF">GLP15_2596</name>
</gene>
<dbReference type="GO" id="GO:0005829">
    <property type="term" value="C:cytosol"/>
    <property type="evidence" value="ECO:0007669"/>
    <property type="project" value="TreeGrafter"/>
</dbReference>
<organism evidence="3 4">
    <name type="scientific">Giardia intestinalis (strain P15)</name>
    <name type="common">Giardia lamblia</name>
    <dbReference type="NCBI Taxonomy" id="658858"/>
    <lineage>
        <taxon>Eukaryota</taxon>
        <taxon>Metamonada</taxon>
        <taxon>Diplomonadida</taxon>
        <taxon>Hexamitidae</taxon>
        <taxon>Giardiinae</taxon>
        <taxon>Giardia</taxon>
    </lineage>
</organism>
<feature type="region of interest" description="Disordered" evidence="1">
    <location>
        <begin position="1012"/>
        <end position="1038"/>
    </location>
</feature>
<dbReference type="Proteomes" id="UP000008974">
    <property type="component" value="Unassembled WGS sequence"/>
</dbReference>
<dbReference type="InterPro" id="IPR001394">
    <property type="entry name" value="Peptidase_C19_UCH"/>
</dbReference>
<evidence type="ECO:0000313" key="3">
    <source>
        <dbReference type="EMBL" id="EFO61125.1"/>
    </source>
</evidence>
<dbReference type="CDD" id="cd02257">
    <property type="entry name" value="Peptidase_C19"/>
    <property type="match status" value="1"/>
</dbReference>
<evidence type="ECO:0000256" key="1">
    <source>
        <dbReference type="SAM" id="MobiDB-lite"/>
    </source>
</evidence>
<dbReference type="GO" id="GO:0004843">
    <property type="term" value="F:cysteine-type deubiquitinase activity"/>
    <property type="evidence" value="ECO:0007669"/>
    <property type="project" value="InterPro"/>
</dbReference>
<dbReference type="OMA" id="HDAYIHE"/>
<accession>E1F8S7</accession>
<dbReference type="InterPro" id="IPR028889">
    <property type="entry name" value="USP"/>
</dbReference>
<evidence type="ECO:0000313" key="4">
    <source>
        <dbReference type="Proteomes" id="UP000008974"/>
    </source>
</evidence>
<feature type="compositionally biased region" description="Polar residues" evidence="1">
    <location>
        <begin position="1026"/>
        <end position="1036"/>
    </location>
</feature>
<name>E1F8S7_GIAIA</name>
<dbReference type="PANTHER" id="PTHR24006">
    <property type="entry name" value="UBIQUITIN CARBOXYL-TERMINAL HYDROLASE"/>
    <property type="match status" value="1"/>
</dbReference>
<dbReference type="EMBL" id="ACVC01000331">
    <property type="protein sequence ID" value="EFO61125.1"/>
    <property type="molecule type" value="Genomic_DNA"/>
</dbReference>
<reference evidence="3 4" key="1">
    <citation type="journal article" date="2010" name="BMC Genomics">
        <title>Genome analysis and comparative genomics of a Giardia intestinalis assemblage E isolate.</title>
        <authorList>
            <person name="Jerlstrom-Hultqvist J."/>
            <person name="Franzen O."/>
            <person name="Ankarklev J."/>
            <person name="Xu F."/>
            <person name="Nohynkova E."/>
            <person name="Andersson J.O."/>
            <person name="Svard S.G."/>
            <person name="Andersson B."/>
        </authorList>
    </citation>
    <scope>NUCLEOTIDE SEQUENCE [LARGE SCALE GENOMIC DNA]</scope>
    <source>
        <strain evidence="3 4">P15</strain>
    </source>
</reference>
<sequence length="1313" mass="148799">MNDIEQSTDTHVTWHCSGYNATLYSPSFKVKGICCHICWEGKRLLLRTFGPCIWIKQLSCKLNVQMTPSTHSSNSMKQMHKFLYDNFFLTSTFYEICSSDLLSNGVSFVVEIHYSPEPISPSEASQLFSPSMYIPGLTNQGMTCYINVILQALFSIPKFRYFVITSSEGTQCFLTELQTLFTEMLVNADALKTALCSEVIIPSLSSTFQTLDTQKFASFLSTLLPNINVQGDAQEFILFMFDQLRNTLIGPDIHRLFLIEGYRIIERKQKSSASTDSTSKDVVLQHDLFISVPAPSTGMLDDSLRTLFEEEKVTHNAASQTVVTYTIKKLPDVLIISLQRSIYNPEKAAVEKDMSPIKLSEHLDLSKIQGATEFLTDMDSKYILVSVVTHQGASNHGHYLAYVLPYLYTPSNQSLPAAHTLNAESNSLTDETLIGPSCNLSLFDTRCYRISDSHVSLVDLTKALSFDNQKKETIYMLFYLRVSAFQYICRSNRYPIEKIYWQQVQKHRSTLNQITTLSIKQYTRRLSVLSKKLTGVSSDGIITISPVSYEVPCFAGLEFLHNRGFAPDWSAISIYPLFVKNDKIFCIQKPLNYSCDITWPVVDIEREFSSSNRHREQTLWYLTAQKASYSSQLFFLILYLAKEDIILIRKLIAPMSPGTSLPSCSVLTSGCTLLEELITNQATKTHVALLAKRTFIKYVLEAYHRNLSDSSSEKLMIELNLLLYYKRSQDHQLSPLEQQTEPLTSGLLYLGLDWSNLAPEASGLYIDRTPFFKEFIYETNDRVELSLEPLELETYSSVGMHTFKLAGLFMMPPSYAVVQQIPLYLECVNKYPSTRYILEITPYSDLCPSMKIMVSPKCILEEISHDLYTRIVEQPLVRVIERSTKACVATVTYKEVIDVLQINLPECLQEESCALNIYKHDAYIHEKVSTPANEHVVFLSESSRAGSIDSQGKSNVLRMIGLFTINERRFVSTSQLFVNPTQRGLTTIEDILPKKTDASKLVSNSISSLSPTSLRRRSGFGPGIQRTRQSDISPHASSEPCIDERAIRLRYAFSRVPYSHIASVRPVRVLLVVHNLPITDLIIPMPREQGWQNIKMLMAQLRDFFYALFHYQDRHEYTYLLSLADVNGCICSFLEDLSLSLLTVRGNPVNINGILRCDICEKPPNAILYYKTKSEEYTGIGQILTVNGESPEAVISALHASHEYASLFLAASKRSPDMQATLNGYNPSARLLWVPQNMYSILQDELLLASKKVTSAMLFKTEHSIINGINRKDKVCGKAEIWTCRLQFKFSEVIPGDDRLLFAHTHAQKKSNL</sequence>
<dbReference type="GO" id="GO:0005634">
    <property type="term" value="C:nucleus"/>
    <property type="evidence" value="ECO:0007669"/>
    <property type="project" value="TreeGrafter"/>
</dbReference>